<dbReference type="Pfam" id="PF00004">
    <property type="entry name" value="AAA"/>
    <property type="match status" value="1"/>
</dbReference>
<evidence type="ECO:0000256" key="1">
    <source>
        <dbReference type="SAM" id="MobiDB-lite"/>
    </source>
</evidence>
<dbReference type="EMBL" id="KN846974">
    <property type="protein sequence ID" value="KIW76810.1"/>
    <property type="molecule type" value="Genomic_DNA"/>
</dbReference>
<name>A0A0D2GDP3_9EURO</name>
<gene>
    <name evidence="3" type="ORF">Z517_09254</name>
</gene>
<keyword evidence="4" id="KW-1185">Reference proteome</keyword>
<dbReference type="GO" id="GO:0016887">
    <property type="term" value="F:ATP hydrolysis activity"/>
    <property type="evidence" value="ECO:0007669"/>
    <property type="project" value="InterPro"/>
</dbReference>
<feature type="region of interest" description="Disordered" evidence="1">
    <location>
        <begin position="126"/>
        <end position="150"/>
    </location>
</feature>
<evidence type="ECO:0000313" key="4">
    <source>
        <dbReference type="Proteomes" id="UP000053029"/>
    </source>
</evidence>
<proteinExistence type="predicted"/>
<protein>
    <recommendedName>
        <fullName evidence="2">ATPase AAA-type core domain-containing protein</fullName>
    </recommendedName>
</protein>
<dbReference type="HOGENOM" id="CLU_1740566_0_0_1"/>
<dbReference type="InterPro" id="IPR003959">
    <property type="entry name" value="ATPase_AAA_core"/>
</dbReference>
<dbReference type="STRING" id="1442368.A0A0D2GDP3"/>
<dbReference type="GeneID" id="25308744"/>
<organism evidence="3 4">
    <name type="scientific">Fonsecaea pedrosoi CBS 271.37</name>
    <dbReference type="NCBI Taxonomy" id="1442368"/>
    <lineage>
        <taxon>Eukaryota</taxon>
        <taxon>Fungi</taxon>
        <taxon>Dikarya</taxon>
        <taxon>Ascomycota</taxon>
        <taxon>Pezizomycotina</taxon>
        <taxon>Eurotiomycetes</taxon>
        <taxon>Chaetothyriomycetidae</taxon>
        <taxon>Chaetothyriales</taxon>
        <taxon>Herpotrichiellaceae</taxon>
        <taxon>Fonsecaea</taxon>
    </lineage>
</organism>
<dbReference type="InterPro" id="IPR050747">
    <property type="entry name" value="Mitochondrial_chaperone_BCS1"/>
</dbReference>
<dbReference type="GO" id="GO:0005524">
    <property type="term" value="F:ATP binding"/>
    <property type="evidence" value="ECO:0007669"/>
    <property type="project" value="InterPro"/>
</dbReference>
<dbReference type="Proteomes" id="UP000053029">
    <property type="component" value="Unassembled WGS sequence"/>
</dbReference>
<sequence>MPISLPDLTDMKLNNLMEQMIRGSILLLEDIERSNLLCHQAQVSKPSKGVTVGGLLSALDGVGSSYHLAIATTNNKETLDDALIRDGRLGEILRTSALYTRSKEGILQALLRRDEWTVQAEQVASVTTGPQKATSPSLLWDKPWGKRNTY</sequence>
<dbReference type="SUPFAM" id="SSF52540">
    <property type="entry name" value="P-loop containing nucleoside triphosphate hydrolases"/>
    <property type="match status" value="1"/>
</dbReference>
<dbReference type="AlphaFoldDB" id="A0A0D2GDP3"/>
<dbReference type="InterPro" id="IPR027417">
    <property type="entry name" value="P-loop_NTPase"/>
</dbReference>
<dbReference type="RefSeq" id="XP_013280618.1">
    <property type="nucleotide sequence ID" value="XM_013425164.1"/>
</dbReference>
<dbReference type="Gene3D" id="3.40.50.300">
    <property type="entry name" value="P-loop containing nucleotide triphosphate hydrolases"/>
    <property type="match status" value="1"/>
</dbReference>
<reference evidence="3 4" key="1">
    <citation type="submission" date="2015-01" db="EMBL/GenBank/DDBJ databases">
        <title>The Genome Sequence of Fonsecaea pedrosoi CBS 271.37.</title>
        <authorList>
            <consortium name="The Broad Institute Genomics Platform"/>
            <person name="Cuomo C."/>
            <person name="de Hoog S."/>
            <person name="Gorbushina A."/>
            <person name="Stielow B."/>
            <person name="Teixiera M."/>
            <person name="Abouelleil A."/>
            <person name="Chapman S.B."/>
            <person name="Priest M."/>
            <person name="Young S.K."/>
            <person name="Wortman J."/>
            <person name="Nusbaum C."/>
            <person name="Birren B."/>
        </authorList>
    </citation>
    <scope>NUCLEOTIDE SEQUENCE [LARGE SCALE GENOMIC DNA]</scope>
    <source>
        <strain evidence="3 4">CBS 271.37</strain>
    </source>
</reference>
<feature type="domain" description="ATPase AAA-type core" evidence="2">
    <location>
        <begin position="10"/>
        <end position="94"/>
    </location>
</feature>
<evidence type="ECO:0000313" key="3">
    <source>
        <dbReference type="EMBL" id="KIW76810.1"/>
    </source>
</evidence>
<dbReference type="PANTHER" id="PTHR23070">
    <property type="entry name" value="BCS1 AAA-TYPE ATPASE"/>
    <property type="match status" value="1"/>
</dbReference>
<accession>A0A0D2GDP3</accession>
<evidence type="ECO:0000259" key="2">
    <source>
        <dbReference type="Pfam" id="PF00004"/>
    </source>
</evidence>
<dbReference type="VEuPathDB" id="FungiDB:Z517_09254"/>
<feature type="compositionally biased region" description="Polar residues" evidence="1">
    <location>
        <begin position="126"/>
        <end position="137"/>
    </location>
</feature>